<dbReference type="GO" id="GO:0051060">
    <property type="term" value="F:pullulanase activity"/>
    <property type="evidence" value="ECO:0007669"/>
    <property type="project" value="UniProtKB-EC"/>
</dbReference>
<dbReference type="InterPro" id="IPR004193">
    <property type="entry name" value="Glyco_hydro_13_N"/>
</dbReference>
<dbReference type="SUPFAM" id="SSF51445">
    <property type="entry name" value="(Trans)glycosidases"/>
    <property type="match status" value="1"/>
</dbReference>
<comment type="caution">
    <text evidence="3">The sequence shown here is derived from an EMBL/GenBank/DDBJ whole genome shotgun (WGS) entry which is preliminary data.</text>
</comment>
<dbReference type="InterPro" id="IPR017853">
    <property type="entry name" value="GH"/>
</dbReference>
<feature type="domain" description="Glycosyl hydrolase family 13 catalytic" evidence="2">
    <location>
        <begin position="179"/>
        <end position="566"/>
    </location>
</feature>
<dbReference type="EC" id="3.2.1.41" evidence="3"/>
<keyword evidence="3" id="KW-0326">Glycosidase</keyword>
<keyword evidence="3" id="KW-0378">Hydrolase</keyword>
<dbReference type="SMR" id="A0A412GJ79"/>
<evidence type="ECO:0000313" key="3">
    <source>
        <dbReference type="EMBL" id="RGR94854.1"/>
    </source>
</evidence>
<reference evidence="3 4" key="1">
    <citation type="submission" date="2018-08" db="EMBL/GenBank/DDBJ databases">
        <title>A genome reference for cultivated species of the human gut microbiota.</title>
        <authorList>
            <person name="Zou Y."/>
            <person name="Xue W."/>
            <person name="Luo G."/>
        </authorList>
    </citation>
    <scope>NUCLEOTIDE SEQUENCE [LARGE SCALE GENOMIC DNA]</scope>
    <source>
        <strain evidence="3 4">AF24-2</strain>
    </source>
</reference>
<dbReference type="Pfam" id="PF21653">
    <property type="entry name" value="pulA_all-beta"/>
    <property type="match status" value="1"/>
</dbReference>
<sequence length="666" mass="74422">MNAKHLLAMLTLATAVGCNSIQRSSFDSFDEYPVYEGKWEEMTYSPAGTHFSLWAPTAQEVRVMLYEKGQGGAVQRMISMQQAADGMWQAVAEGDLKGSFYAFNVKIDGIWQGDTPGVMAKAVGVNGDRAAIIDMRETNPQGWEKDVRPPLKSFSDIIIYEMHHRDFSIDTVAGIKHRGKFLALTEDSTHTYLGEKTGIAHLKELGVTHVHLLPSFDFSSVDETKLNKPQYNWGYDPKNYNVPEGSYATDPYKPDVRIREFKQMVMALHRAGIRVIMDVVYNHTALTKGSNFERTVPGYFYRQDSEGKFANASGCGNETASERAMVRKFIIESVCYWANEYHVDGFRFDLMGIHDIVTMKEIRKALDGIDPTIFIYGEGWAAGTPQLPASELAMKNNVYQMPGIAAFSDEFRDSLRGPFGKDEKGAFVIGRPGHETGVKFGIVGGIAHPQINNDSVRRVPKIWANTPSQFISYVSCHDDLCLTDRLKVTLPGASVPELKALQKLAETAVFTSQGVPFIFAGDEILRDRKGVVNAYNKPDEINAIDWRNKTAYREVFDYVRGLIAMRKAHPAFRMGNADLIRKHLEFIHVPATNVVAFRIKGSPCGDKWLNTIVVLNARTEPIKVNIPEGKYWIACRDGKIDLILGLGMITGNQITVSPRSAMIIHQ</sequence>
<dbReference type="InterPro" id="IPR049117">
    <property type="entry name" value="pulA_all-beta"/>
</dbReference>
<comment type="similarity">
    <text evidence="1">Belongs to the glycosyl hydrolase 13 family.</text>
</comment>
<dbReference type="NCBIfam" id="TIGR02104">
    <property type="entry name" value="pulA_typeI"/>
    <property type="match status" value="1"/>
</dbReference>
<dbReference type="Gene3D" id="2.60.40.1180">
    <property type="entry name" value="Golgi alpha-mannosidase II"/>
    <property type="match status" value="1"/>
</dbReference>
<dbReference type="InterPro" id="IPR013780">
    <property type="entry name" value="Glyco_hydro_b"/>
</dbReference>
<dbReference type="InterPro" id="IPR006047">
    <property type="entry name" value="GH13_cat_dom"/>
</dbReference>
<dbReference type="Gene3D" id="2.60.40.10">
    <property type="entry name" value="Immunoglobulins"/>
    <property type="match status" value="1"/>
</dbReference>
<evidence type="ECO:0000259" key="2">
    <source>
        <dbReference type="SMART" id="SM00642"/>
    </source>
</evidence>
<dbReference type="EMBL" id="QRUU01000041">
    <property type="protein sequence ID" value="RGR94854.1"/>
    <property type="molecule type" value="Genomic_DNA"/>
</dbReference>
<organism evidence="3 4">
    <name type="scientific">Phocaeicola coprocola</name>
    <dbReference type="NCBI Taxonomy" id="310298"/>
    <lineage>
        <taxon>Bacteria</taxon>
        <taxon>Pseudomonadati</taxon>
        <taxon>Bacteroidota</taxon>
        <taxon>Bacteroidia</taxon>
        <taxon>Bacteroidales</taxon>
        <taxon>Bacteroidaceae</taxon>
        <taxon>Phocaeicola</taxon>
    </lineage>
</organism>
<keyword evidence="4" id="KW-1185">Reference proteome</keyword>
<dbReference type="GO" id="GO:0005975">
    <property type="term" value="P:carbohydrate metabolic process"/>
    <property type="evidence" value="ECO:0007669"/>
    <property type="project" value="InterPro"/>
</dbReference>
<dbReference type="InterPro" id="IPR014756">
    <property type="entry name" value="Ig_E-set"/>
</dbReference>
<name>A0A412GJ79_9BACT</name>
<dbReference type="SMART" id="SM00642">
    <property type="entry name" value="Aamy"/>
    <property type="match status" value="1"/>
</dbReference>
<dbReference type="PANTHER" id="PTHR43002">
    <property type="entry name" value="GLYCOGEN DEBRANCHING ENZYME"/>
    <property type="match status" value="1"/>
</dbReference>
<dbReference type="InterPro" id="IPR011840">
    <property type="entry name" value="PulA_typeI"/>
</dbReference>
<dbReference type="InterPro" id="IPR013783">
    <property type="entry name" value="Ig-like_fold"/>
</dbReference>
<dbReference type="Pfam" id="PF02922">
    <property type="entry name" value="CBM_48"/>
    <property type="match status" value="1"/>
</dbReference>
<gene>
    <name evidence="3" type="primary">pulA</name>
    <name evidence="3" type="ORF">DWY20_09810</name>
</gene>
<dbReference type="Pfam" id="PF00128">
    <property type="entry name" value="Alpha-amylase"/>
    <property type="match status" value="1"/>
</dbReference>
<accession>A0A412GJ79</accession>
<dbReference type="Gene3D" id="3.20.20.80">
    <property type="entry name" value="Glycosidases"/>
    <property type="match status" value="1"/>
</dbReference>
<protein>
    <submittedName>
        <fullName evidence="3">Type I pullulanase</fullName>
        <ecNumber evidence="3">3.2.1.41</ecNumber>
    </submittedName>
</protein>
<proteinExistence type="inferred from homology"/>
<dbReference type="AlphaFoldDB" id="A0A412GJ79"/>
<dbReference type="PROSITE" id="PS51257">
    <property type="entry name" value="PROKAR_LIPOPROTEIN"/>
    <property type="match status" value="1"/>
</dbReference>
<evidence type="ECO:0000256" key="1">
    <source>
        <dbReference type="ARBA" id="ARBA00008061"/>
    </source>
</evidence>
<dbReference type="Proteomes" id="UP000285864">
    <property type="component" value="Unassembled WGS sequence"/>
</dbReference>
<dbReference type="SUPFAM" id="SSF81296">
    <property type="entry name" value="E set domains"/>
    <property type="match status" value="1"/>
</dbReference>
<evidence type="ECO:0000313" key="4">
    <source>
        <dbReference type="Proteomes" id="UP000285864"/>
    </source>
</evidence>
<dbReference type="CDD" id="cd02860">
    <property type="entry name" value="E_set_Pullulanase"/>
    <property type="match status" value="1"/>
</dbReference>
<dbReference type="CDD" id="cd11341">
    <property type="entry name" value="AmyAc_Pullulanase_LD-like"/>
    <property type="match status" value="1"/>
</dbReference>